<gene>
    <name evidence="17" type="ORF">SAMN05443547_0280</name>
</gene>
<dbReference type="EC" id="2.4.99.28" evidence="14"/>
<feature type="transmembrane region" description="Helical" evidence="16">
    <location>
        <begin position="106"/>
        <end position="131"/>
    </location>
</feature>
<keyword evidence="4 16" id="KW-0812">Transmembrane</keyword>
<evidence type="ECO:0000256" key="8">
    <source>
        <dbReference type="ARBA" id="ARBA00023136"/>
    </source>
</evidence>
<evidence type="ECO:0000256" key="2">
    <source>
        <dbReference type="ARBA" id="ARBA00022676"/>
    </source>
</evidence>
<keyword evidence="17" id="KW-0131">Cell cycle</keyword>
<feature type="transmembrane region" description="Helical" evidence="16">
    <location>
        <begin position="47"/>
        <end position="66"/>
    </location>
</feature>
<dbReference type="InterPro" id="IPR001182">
    <property type="entry name" value="FtsW/RodA"/>
</dbReference>
<evidence type="ECO:0000313" key="17">
    <source>
        <dbReference type="EMBL" id="SHO71960.1"/>
    </source>
</evidence>
<reference evidence="18" key="1">
    <citation type="submission" date="2016-12" db="EMBL/GenBank/DDBJ databases">
        <authorList>
            <person name="Varghese N."/>
            <person name="Submissions S."/>
        </authorList>
    </citation>
    <scope>NUCLEOTIDE SEQUENCE [LARGE SCALE GENOMIC DNA]</scope>
    <source>
        <strain evidence="18">DSM 18830</strain>
    </source>
</reference>
<proteinExistence type="inferred from homology"/>
<feature type="transmembrane region" description="Helical" evidence="16">
    <location>
        <begin position="73"/>
        <end position="94"/>
    </location>
</feature>
<evidence type="ECO:0000256" key="10">
    <source>
        <dbReference type="ARBA" id="ARBA00033270"/>
    </source>
</evidence>
<protein>
    <recommendedName>
        <fullName evidence="12">Probable peptidoglycan glycosyltransferase FtsW</fullName>
        <ecNumber evidence="14">2.4.99.28</ecNumber>
    </recommendedName>
    <alternativeName>
        <fullName evidence="13">Cell division protein FtsW</fullName>
    </alternativeName>
    <alternativeName>
        <fullName evidence="10">Cell wall polymerase</fullName>
    </alternativeName>
    <alternativeName>
        <fullName evidence="9">Peptidoglycan polymerase</fullName>
    </alternativeName>
</protein>
<keyword evidence="8 16" id="KW-0472">Membrane</keyword>
<feature type="transmembrane region" description="Helical" evidence="16">
    <location>
        <begin position="319"/>
        <end position="340"/>
    </location>
</feature>
<dbReference type="GO" id="GO:0032153">
    <property type="term" value="C:cell division site"/>
    <property type="evidence" value="ECO:0007669"/>
    <property type="project" value="TreeGrafter"/>
</dbReference>
<evidence type="ECO:0000256" key="12">
    <source>
        <dbReference type="ARBA" id="ARBA00041185"/>
    </source>
</evidence>
<dbReference type="GO" id="GO:0009252">
    <property type="term" value="P:peptidoglycan biosynthetic process"/>
    <property type="evidence" value="ECO:0007669"/>
    <property type="project" value="UniProtKB-KW"/>
</dbReference>
<dbReference type="PANTHER" id="PTHR30474">
    <property type="entry name" value="CELL CYCLE PROTEIN"/>
    <property type="match status" value="1"/>
</dbReference>
<evidence type="ECO:0000256" key="5">
    <source>
        <dbReference type="ARBA" id="ARBA00022960"/>
    </source>
</evidence>
<keyword evidence="18" id="KW-1185">Reference proteome</keyword>
<dbReference type="EMBL" id="FRYK01000001">
    <property type="protein sequence ID" value="SHO71960.1"/>
    <property type="molecule type" value="Genomic_DNA"/>
</dbReference>
<feature type="transmembrane region" description="Helical" evidence="16">
    <location>
        <begin position="286"/>
        <end position="307"/>
    </location>
</feature>
<dbReference type="RefSeq" id="WP_073580674.1">
    <property type="nucleotide sequence ID" value="NZ_CBCSEA010000001.1"/>
</dbReference>
<evidence type="ECO:0000256" key="16">
    <source>
        <dbReference type="SAM" id="Phobius"/>
    </source>
</evidence>
<evidence type="ECO:0000256" key="13">
    <source>
        <dbReference type="ARBA" id="ARBA00041418"/>
    </source>
</evidence>
<dbReference type="Pfam" id="PF01098">
    <property type="entry name" value="FTSW_RODA_SPOVE"/>
    <property type="match status" value="1"/>
</dbReference>
<comment type="subcellular location">
    <subcellularLocation>
        <location evidence="1">Membrane</location>
        <topology evidence="1">Multi-pass membrane protein</topology>
    </subcellularLocation>
</comment>
<feature type="transmembrane region" description="Helical" evidence="16">
    <location>
        <begin position="191"/>
        <end position="210"/>
    </location>
</feature>
<dbReference type="GO" id="GO:0005886">
    <property type="term" value="C:plasma membrane"/>
    <property type="evidence" value="ECO:0007669"/>
    <property type="project" value="TreeGrafter"/>
</dbReference>
<dbReference type="Proteomes" id="UP000184611">
    <property type="component" value="Unassembled WGS sequence"/>
</dbReference>
<dbReference type="GO" id="GO:0008360">
    <property type="term" value="P:regulation of cell shape"/>
    <property type="evidence" value="ECO:0007669"/>
    <property type="project" value="UniProtKB-KW"/>
</dbReference>
<accession>A0A1M7ZT65</accession>
<dbReference type="AlphaFoldDB" id="A0A1M7ZT65"/>
<keyword evidence="7 16" id="KW-1133">Transmembrane helix</keyword>
<keyword evidence="6" id="KW-0573">Peptidoglycan synthesis</keyword>
<dbReference type="STRING" id="416016.SAMN05443547_0280"/>
<name>A0A1M7ZT65_9FLAO</name>
<evidence type="ECO:0000256" key="1">
    <source>
        <dbReference type="ARBA" id="ARBA00004141"/>
    </source>
</evidence>
<evidence type="ECO:0000256" key="7">
    <source>
        <dbReference type="ARBA" id="ARBA00022989"/>
    </source>
</evidence>
<keyword evidence="3" id="KW-0808">Transferase</keyword>
<feature type="transmembrane region" description="Helical" evidence="16">
    <location>
        <begin position="352"/>
        <end position="373"/>
    </location>
</feature>
<evidence type="ECO:0000256" key="11">
    <source>
        <dbReference type="ARBA" id="ARBA00038053"/>
    </source>
</evidence>
<evidence type="ECO:0000256" key="4">
    <source>
        <dbReference type="ARBA" id="ARBA00022692"/>
    </source>
</evidence>
<evidence type="ECO:0000256" key="9">
    <source>
        <dbReference type="ARBA" id="ARBA00032370"/>
    </source>
</evidence>
<keyword evidence="5" id="KW-0133">Cell shape</keyword>
<evidence type="ECO:0000256" key="6">
    <source>
        <dbReference type="ARBA" id="ARBA00022984"/>
    </source>
</evidence>
<comment type="similarity">
    <text evidence="11">Belongs to the SEDS family. FtsW subfamily.</text>
</comment>
<evidence type="ECO:0000256" key="14">
    <source>
        <dbReference type="ARBA" id="ARBA00044770"/>
    </source>
</evidence>
<keyword evidence="2" id="KW-0328">Glycosyltransferase</keyword>
<sequence length="451" mass="49929">MFKIIGKIRGDKTIWAIVFLLALVSFLPVYSASTNLVYVIGNGTTIGHLIKHAIHVGLGFGIIFWIHKMPYHYFKALSIFGIPLVVLLLIYTLFKGTEIGGANASRWIQIPFVGWSFQTSTLAFIVIMVYVARYLAKVSDKVYSFKESFLELWLPVGAVLVLILPANFSTTALIFAMICMLIFIGHYPLKYLGYVLVMGVCAMLLFLLLAKAFPENKTFSRVSTWENRIERFANDTPDEDDYQIEKAKIAIASGGVIGLGAGKSVQKNFLPQSSSDFIFAIIVEEYGLVGALIIIGLYLLLFIRFVINAQKASSLFGKLLIIGLGFPIIFQAFVNMGVAVELLPVTGQPLPLISSGGTAIWMTCIAVGIILSVTKKEEEVALDLEEKRKRDEALQQIIDAQVALNEEKEADENQQKINDIKSSIRESLIEDENGDVMVNGQNPMNAVLNKQ</sequence>
<evidence type="ECO:0000313" key="18">
    <source>
        <dbReference type="Proteomes" id="UP000184611"/>
    </source>
</evidence>
<dbReference type="GO" id="GO:0008955">
    <property type="term" value="F:peptidoglycan glycosyltransferase activity"/>
    <property type="evidence" value="ECO:0007669"/>
    <property type="project" value="UniProtKB-EC"/>
</dbReference>
<feature type="transmembrane region" description="Helical" evidence="16">
    <location>
        <begin position="152"/>
        <end position="185"/>
    </location>
</feature>
<dbReference type="GO" id="GO:0015648">
    <property type="term" value="F:lipid-linked peptidoglycan transporter activity"/>
    <property type="evidence" value="ECO:0007669"/>
    <property type="project" value="TreeGrafter"/>
</dbReference>
<evidence type="ECO:0000256" key="15">
    <source>
        <dbReference type="ARBA" id="ARBA00049902"/>
    </source>
</evidence>
<dbReference type="PANTHER" id="PTHR30474:SF2">
    <property type="entry name" value="PEPTIDOGLYCAN GLYCOSYLTRANSFERASE FTSW-RELATED"/>
    <property type="match status" value="1"/>
</dbReference>
<dbReference type="OrthoDB" id="9812661at2"/>
<organism evidence="17 18">
    <name type="scientific">Flavobacterium cucumis</name>
    <dbReference type="NCBI Taxonomy" id="416016"/>
    <lineage>
        <taxon>Bacteria</taxon>
        <taxon>Pseudomonadati</taxon>
        <taxon>Bacteroidota</taxon>
        <taxon>Flavobacteriia</taxon>
        <taxon>Flavobacteriales</taxon>
        <taxon>Flavobacteriaceae</taxon>
        <taxon>Flavobacterium</taxon>
    </lineage>
</organism>
<keyword evidence="17" id="KW-0132">Cell division</keyword>
<evidence type="ECO:0000256" key="3">
    <source>
        <dbReference type="ARBA" id="ARBA00022679"/>
    </source>
</evidence>
<comment type="catalytic activity">
    <reaction evidence="15">
        <text>[GlcNAc-(1-&gt;4)-Mur2Ac(oyl-L-Ala-gamma-D-Glu-L-Lys-D-Ala-D-Ala)](n)-di-trans,octa-cis-undecaprenyl diphosphate + beta-D-GlcNAc-(1-&gt;4)-Mur2Ac(oyl-L-Ala-gamma-D-Glu-L-Lys-D-Ala-D-Ala)-di-trans,octa-cis-undecaprenyl diphosphate = [GlcNAc-(1-&gt;4)-Mur2Ac(oyl-L-Ala-gamma-D-Glu-L-Lys-D-Ala-D-Ala)](n+1)-di-trans,octa-cis-undecaprenyl diphosphate + di-trans,octa-cis-undecaprenyl diphosphate + H(+)</text>
        <dbReference type="Rhea" id="RHEA:23708"/>
        <dbReference type="Rhea" id="RHEA-COMP:9602"/>
        <dbReference type="Rhea" id="RHEA-COMP:9603"/>
        <dbReference type="ChEBI" id="CHEBI:15378"/>
        <dbReference type="ChEBI" id="CHEBI:58405"/>
        <dbReference type="ChEBI" id="CHEBI:60033"/>
        <dbReference type="ChEBI" id="CHEBI:78435"/>
        <dbReference type="EC" id="2.4.99.28"/>
    </reaction>
</comment>
<dbReference type="GO" id="GO:0051301">
    <property type="term" value="P:cell division"/>
    <property type="evidence" value="ECO:0007669"/>
    <property type="project" value="UniProtKB-KW"/>
</dbReference>